<keyword evidence="2" id="KW-0812">Transmembrane</keyword>
<dbReference type="CDD" id="cd06259">
    <property type="entry name" value="YdcF-like"/>
    <property type="match status" value="1"/>
</dbReference>
<dbReference type="Proteomes" id="UP000317496">
    <property type="component" value="Chromosome"/>
</dbReference>
<dbReference type="PANTHER" id="PTHR30336">
    <property type="entry name" value="INNER MEMBRANE PROTEIN, PROBABLE PERMEASE"/>
    <property type="match status" value="1"/>
</dbReference>
<evidence type="ECO:0000256" key="2">
    <source>
        <dbReference type="SAM" id="Phobius"/>
    </source>
</evidence>
<keyword evidence="2" id="KW-0472">Membrane</keyword>
<feature type="transmembrane region" description="Helical" evidence="2">
    <location>
        <begin position="21"/>
        <end position="40"/>
    </location>
</feature>
<dbReference type="GO" id="GO:0005886">
    <property type="term" value="C:plasma membrane"/>
    <property type="evidence" value="ECO:0007669"/>
    <property type="project" value="TreeGrafter"/>
</dbReference>
<feature type="region of interest" description="Disordered" evidence="1">
    <location>
        <begin position="231"/>
        <end position="255"/>
    </location>
</feature>
<feature type="compositionally biased region" description="Low complexity" evidence="1">
    <location>
        <begin position="233"/>
        <end position="246"/>
    </location>
</feature>
<dbReference type="AlphaFoldDB" id="A0A516GYM1"/>
<dbReference type="InterPro" id="IPR051599">
    <property type="entry name" value="Cell_Envelope_Assoc"/>
</dbReference>
<dbReference type="InterPro" id="IPR003848">
    <property type="entry name" value="DUF218"/>
</dbReference>
<dbReference type="GO" id="GO:0000270">
    <property type="term" value="P:peptidoglycan metabolic process"/>
    <property type="evidence" value="ECO:0007669"/>
    <property type="project" value="TreeGrafter"/>
</dbReference>
<organism evidence="4 5">
    <name type="scientific">Ferrovibrio terrae</name>
    <dbReference type="NCBI Taxonomy" id="2594003"/>
    <lineage>
        <taxon>Bacteria</taxon>
        <taxon>Pseudomonadati</taxon>
        <taxon>Pseudomonadota</taxon>
        <taxon>Alphaproteobacteria</taxon>
        <taxon>Rhodospirillales</taxon>
        <taxon>Rhodospirillaceae</taxon>
        <taxon>Ferrovibrio</taxon>
    </lineage>
</organism>
<evidence type="ECO:0000256" key="1">
    <source>
        <dbReference type="SAM" id="MobiDB-lite"/>
    </source>
</evidence>
<dbReference type="Pfam" id="PF02698">
    <property type="entry name" value="DUF218"/>
    <property type="match status" value="1"/>
</dbReference>
<gene>
    <name evidence="4" type="ORF">FNB15_03755</name>
</gene>
<keyword evidence="2" id="KW-1133">Transmembrane helix</keyword>
<dbReference type="OrthoDB" id="9812311at2"/>
<protein>
    <submittedName>
        <fullName evidence="4">YdcF family protein</fullName>
    </submittedName>
</protein>
<evidence type="ECO:0000259" key="3">
    <source>
        <dbReference type="Pfam" id="PF02698"/>
    </source>
</evidence>
<dbReference type="PANTHER" id="PTHR30336:SF4">
    <property type="entry name" value="ENVELOPE BIOGENESIS FACTOR ELYC"/>
    <property type="match status" value="1"/>
</dbReference>
<sequence>MARKDRDDEESTPFFTRISRWLMLLATIGLLWLGGGIAYVERVESIPAPAETKTDAIVVLTGGAARLATALRLLNENKADRLLVSGVAQTATKATLLQAVLPTMPDAAQASSNWQGIDLQLLFDCCVDLGFEADDTAGNAAETASWAAARGYRTIRLVTANYHMPRAQVEFGRYLSGMTIVPHPVRSDAMRVEDWWQRRAATVFLLGEYSKYLAALLRARLGTQLTATLEQKPQTVPVQPAAAPTQEKPTEEKPQ</sequence>
<dbReference type="RefSeq" id="WP_144067421.1">
    <property type="nucleotide sequence ID" value="NZ_CP041636.1"/>
</dbReference>
<dbReference type="EMBL" id="CP041636">
    <property type="protein sequence ID" value="QDO96440.1"/>
    <property type="molecule type" value="Genomic_DNA"/>
</dbReference>
<keyword evidence="5" id="KW-1185">Reference proteome</keyword>
<dbReference type="KEGG" id="fer:FNB15_03755"/>
<reference evidence="4 5" key="1">
    <citation type="submission" date="2019-07" db="EMBL/GenBank/DDBJ databases">
        <title>Genome sequencing for Ferrovibrio sp. K5.</title>
        <authorList>
            <person name="Park S.-J."/>
        </authorList>
    </citation>
    <scope>NUCLEOTIDE SEQUENCE [LARGE SCALE GENOMIC DNA]</scope>
    <source>
        <strain evidence="4 5">K5</strain>
    </source>
</reference>
<evidence type="ECO:0000313" key="5">
    <source>
        <dbReference type="Proteomes" id="UP000317496"/>
    </source>
</evidence>
<dbReference type="GO" id="GO:0043164">
    <property type="term" value="P:Gram-negative-bacterium-type cell wall biogenesis"/>
    <property type="evidence" value="ECO:0007669"/>
    <property type="project" value="TreeGrafter"/>
</dbReference>
<evidence type="ECO:0000313" key="4">
    <source>
        <dbReference type="EMBL" id="QDO96440.1"/>
    </source>
</evidence>
<feature type="domain" description="DUF218" evidence="3">
    <location>
        <begin position="55"/>
        <end position="195"/>
    </location>
</feature>
<proteinExistence type="predicted"/>
<accession>A0A516GYM1</accession>
<name>A0A516GYM1_9PROT</name>